<sequence>MITSERIPFGSRRRHKSVIRNNSNGGESIFVFVMSMSVWSAGLESVMAGAGAGVKRNVEVKFDPSASISSAAIRQVVVIPPGHSHWFEIPRVAGGSFFSRKAMVVIASEGEDPKMQLQAVVHLRSSTLLTVSLGPSSRTRGRVVVDTLTRENLISHDKANEQHSSPQADRSDTETAPASTCDTASNGESSPFDFVEVGSEDGGILSQIMRVIQTNLSASAAFPKEANTASTTCDGSNLKIKKRTLASKAAKRRRRPSSKRIPPRHLHATTCGCDPAATILTQGHGWWLVVLDSRCTQLGRVPRTCGLTAI</sequence>
<dbReference type="InParanoid" id="D7G1B6"/>
<dbReference type="EMBL" id="FN649760">
    <property type="protein sequence ID" value="CBJ33226.1"/>
    <property type="molecule type" value="Genomic_DNA"/>
</dbReference>
<organism evidence="2 3">
    <name type="scientific">Ectocarpus siliculosus</name>
    <name type="common">Brown alga</name>
    <name type="synonym">Conferva siliculosa</name>
    <dbReference type="NCBI Taxonomy" id="2880"/>
    <lineage>
        <taxon>Eukaryota</taxon>
        <taxon>Sar</taxon>
        <taxon>Stramenopiles</taxon>
        <taxon>Ochrophyta</taxon>
        <taxon>PX clade</taxon>
        <taxon>Phaeophyceae</taxon>
        <taxon>Ectocarpales</taxon>
        <taxon>Ectocarpaceae</taxon>
        <taxon>Ectocarpus</taxon>
    </lineage>
</organism>
<evidence type="ECO:0000256" key="1">
    <source>
        <dbReference type="SAM" id="MobiDB-lite"/>
    </source>
</evidence>
<proteinExistence type="predicted"/>
<feature type="region of interest" description="Disordered" evidence="1">
    <location>
        <begin position="154"/>
        <end position="193"/>
    </location>
</feature>
<dbReference type="Proteomes" id="UP000002630">
    <property type="component" value="Unassembled WGS sequence"/>
</dbReference>
<gene>
    <name evidence="2" type="ORF">Esi_0445_0012</name>
</gene>
<dbReference type="AlphaFoldDB" id="D7G1B6"/>
<feature type="compositionally biased region" description="Polar residues" evidence="1">
    <location>
        <begin position="162"/>
        <end position="189"/>
    </location>
</feature>
<reference evidence="2 3" key="1">
    <citation type="journal article" date="2010" name="Nature">
        <title>The Ectocarpus genome and the independent evolution of multicellularity in brown algae.</title>
        <authorList>
            <person name="Cock J.M."/>
            <person name="Sterck L."/>
            <person name="Rouze P."/>
            <person name="Scornet D."/>
            <person name="Allen A.E."/>
            <person name="Amoutzias G."/>
            <person name="Anthouard V."/>
            <person name="Artiguenave F."/>
            <person name="Aury J.M."/>
            <person name="Badger J.H."/>
            <person name="Beszteri B."/>
            <person name="Billiau K."/>
            <person name="Bonnet E."/>
            <person name="Bothwell J.H."/>
            <person name="Bowler C."/>
            <person name="Boyen C."/>
            <person name="Brownlee C."/>
            <person name="Carrano C.J."/>
            <person name="Charrier B."/>
            <person name="Cho G.Y."/>
            <person name="Coelho S.M."/>
            <person name="Collen J."/>
            <person name="Corre E."/>
            <person name="Da Silva C."/>
            <person name="Delage L."/>
            <person name="Delaroque N."/>
            <person name="Dittami S.M."/>
            <person name="Doulbeau S."/>
            <person name="Elias M."/>
            <person name="Farnham G."/>
            <person name="Gachon C.M."/>
            <person name="Gschloessl B."/>
            <person name="Heesch S."/>
            <person name="Jabbari K."/>
            <person name="Jubin C."/>
            <person name="Kawai H."/>
            <person name="Kimura K."/>
            <person name="Kloareg B."/>
            <person name="Kupper F.C."/>
            <person name="Lang D."/>
            <person name="Le Bail A."/>
            <person name="Leblanc C."/>
            <person name="Lerouge P."/>
            <person name="Lohr M."/>
            <person name="Lopez P.J."/>
            <person name="Martens C."/>
            <person name="Maumus F."/>
            <person name="Michel G."/>
            <person name="Miranda-Saavedra D."/>
            <person name="Morales J."/>
            <person name="Moreau H."/>
            <person name="Motomura T."/>
            <person name="Nagasato C."/>
            <person name="Napoli C.A."/>
            <person name="Nelson D.R."/>
            <person name="Nyvall-Collen P."/>
            <person name="Peters A.F."/>
            <person name="Pommier C."/>
            <person name="Potin P."/>
            <person name="Poulain J."/>
            <person name="Quesneville H."/>
            <person name="Read B."/>
            <person name="Rensing S.A."/>
            <person name="Ritter A."/>
            <person name="Rousvoal S."/>
            <person name="Samanta M."/>
            <person name="Samson G."/>
            <person name="Schroeder D.C."/>
            <person name="Segurens B."/>
            <person name="Strittmatter M."/>
            <person name="Tonon T."/>
            <person name="Tregear J.W."/>
            <person name="Valentin K."/>
            <person name="von Dassow P."/>
            <person name="Yamagishi T."/>
            <person name="Van de Peer Y."/>
            <person name="Wincker P."/>
        </authorList>
    </citation>
    <scope>NUCLEOTIDE SEQUENCE [LARGE SCALE GENOMIC DNA]</scope>
    <source>
        <strain evidence="3">Ec32 / CCAP1310/4</strain>
    </source>
</reference>
<name>D7G1B6_ECTSI</name>
<feature type="region of interest" description="Disordered" evidence="1">
    <location>
        <begin position="245"/>
        <end position="264"/>
    </location>
</feature>
<evidence type="ECO:0000313" key="3">
    <source>
        <dbReference type="Proteomes" id="UP000002630"/>
    </source>
</evidence>
<protein>
    <submittedName>
        <fullName evidence="2">Uncharacterized protein</fullName>
    </submittedName>
</protein>
<accession>D7G1B6</accession>
<evidence type="ECO:0000313" key="2">
    <source>
        <dbReference type="EMBL" id="CBJ33226.1"/>
    </source>
</evidence>
<keyword evidence="3" id="KW-1185">Reference proteome</keyword>